<evidence type="ECO:0000313" key="2">
    <source>
        <dbReference type="Proteomes" id="UP000006729"/>
    </source>
</evidence>
<proteinExistence type="predicted"/>
<reference evidence="1 2" key="1">
    <citation type="journal article" date="2006" name="Science">
        <title>The genome of black cottonwood, Populus trichocarpa (Torr. &amp; Gray).</title>
        <authorList>
            <person name="Tuskan G.A."/>
            <person name="Difazio S."/>
            <person name="Jansson S."/>
            <person name="Bohlmann J."/>
            <person name="Grigoriev I."/>
            <person name="Hellsten U."/>
            <person name="Putnam N."/>
            <person name="Ralph S."/>
            <person name="Rombauts S."/>
            <person name="Salamov A."/>
            <person name="Schein J."/>
            <person name="Sterck L."/>
            <person name="Aerts A."/>
            <person name="Bhalerao R.R."/>
            <person name="Bhalerao R.P."/>
            <person name="Blaudez D."/>
            <person name="Boerjan W."/>
            <person name="Brun A."/>
            <person name="Brunner A."/>
            <person name="Busov V."/>
            <person name="Campbell M."/>
            <person name="Carlson J."/>
            <person name="Chalot M."/>
            <person name="Chapman J."/>
            <person name="Chen G.L."/>
            <person name="Cooper D."/>
            <person name="Coutinho P.M."/>
            <person name="Couturier J."/>
            <person name="Covert S."/>
            <person name="Cronk Q."/>
            <person name="Cunningham R."/>
            <person name="Davis J."/>
            <person name="Degroeve S."/>
            <person name="Dejardin A."/>
            <person name="Depamphilis C."/>
            <person name="Detter J."/>
            <person name="Dirks B."/>
            <person name="Dubchak I."/>
            <person name="Duplessis S."/>
            <person name="Ehlting J."/>
            <person name="Ellis B."/>
            <person name="Gendler K."/>
            <person name="Goodstein D."/>
            <person name="Gribskov M."/>
            <person name="Grimwood J."/>
            <person name="Groover A."/>
            <person name="Gunter L."/>
            <person name="Hamberger B."/>
            <person name="Heinze B."/>
            <person name="Helariutta Y."/>
            <person name="Henrissat B."/>
            <person name="Holligan D."/>
            <person name="Holt R."/>
            <person name="Huang W."/>
            <person name="Islam-Faridi N."/>
            <person name="Jones S."/>
            <person name="Jones-Rhoades M."/>
            <person name="Jorgensen R."/>
            <person name="Joshi C."/>
            <person name="Kangasjarvi J."/>
            <person name="Karlsson J."/>
            <person name="Kelleher C."/>
            <person name="Kirkpatrick R."/>
            <person name="Kirst M."/>
            <person name="Kohler A."/>
            <person name="Kalluri U."/>
            <person name="Larimer F."/>
            <person name="Leebens-Mack J."/>
            <person name="Leple J.C."/>
            <person name="Locascio P."/>
            <person name="Lou Y."/>
            <person name="Lucas S."/>
            <person name="Martin F."/>
            <person name="Montanini B."/>
            <person name="Napoli C."/>
            <person name="Nelson D.R."/>
            <person name="Nelson C."/>
            <person name="Nieminen K."/>
            <person name="Nilsson O."/>
            <person name="Pereda V."/>
            <person name="Peter G."/>
            <person name="Philippe R."/>
            <person name="Pilate G."/>
            <person name="Poliakov A."/>
            <person name="Razumovskaya J."/>
            <person name="Richardson P."/>
            <person name="Rinaldi C."/>
            <person name="Ritland K."/>
            <person name="Rouze P."/>
            <person name="Ryaboy D."/>
            <person name="Schmutz J."/>
            <person name="Schrader J."/>
            <person name="Segerman B."/>
            <person name="Shin H."/>
            <person name="Siddiqui A."/>
            <person name="Sterky F."/>
            <person name="Terry A."/>
            <person name="Tsai C.J."/>
            <person name="Uberbacher E."/>
            <person name="Unneberg P."/>
            <person name="Vahala J."/>
            <person name="Wall K."/>
            <person name="Wessler S."/>
            <person name="Yang G."/>
            <person name="Yin T."/>
            <person name="Douglas C."/>
            <person name="Marra M."/>
            <person name="Sandberg G."/>
            <person name="Van de Peer Y."/>
            <person name="Rokhsar D."/>
        </authorList>
    </citation>
    <scope>NUCLEOTIDE SEQUENCE [LARGE SCALE GENOMIC DNA]</scope>
    <source>
        <strain evidence="2">cv. Nisqually</strain>
    </source>
</reference>
<accession>B9NEM2</accession>
<protein>
    <submittedName>
        <fullName evidence="1">Uncharacterized protein</fullName>
    </submittedName>
</protein>
<keyword evidence="2" id="KW-1185">Reference proteome</keyword>
<name>B9NEM2_POPTR</name>
<dbReference type="HOGENOM" id="CLU_2019185_0_0_1"/>
<dbReference type="AlphaFoldDB" id="B9NEM2"/>
<evidence type="ECO:0000313" key="1">
    <source>
        <dbReference type="EMBL" id="PNT13231.1"/>
    </source>
</evidence>
<organism evidence="1 2">
    <name type="scientific">Populus trichocarpa</name>
    <name type="common">Western balsam poplar</name>
    <name type="synonym">Populus balsamifera subsp. trichocarpa</name>
    <dbReference type="NCBI Taxonomy" id="3694"/>
    <lineage>
        <taxon>Eukaryota</taxon>
        <taxon>Viridiplantae</taxon>
        <taxon>Streptophyta</taxon>
        <taxon>Embryophyta</taxon>
        <taxon>Tracheophyta</taxon>
        <taxon>Spermatophyta</taxon>
        <taxon>Magnoliopsida</taxon>
        <taxon>eudicotyledons</taxon>
        <taxon>Gunneridae</taxon>
        <taxon>Pentapetalae</taxon>
        <taxon>rosids</taxon>
        <taxon>fabids</taxon>
        <taxon>Malpighiales</taxon>
        <taxon>Salicaceae</taxon>
        <taxon>Saliceae</taxon>
        <taxon>Populus</taxon>
    </lineage>
</organism>
<sequence>MWATKNAVIIQEKETEAHGWSEADAHSCYKEIRLQRLEASATWSQLNQMLHTAATEAVQLLLAVESVTAHCFGVAMARGVTLLTPVNRFKFYWQTSLSGVMKARREEVVAVTVPTRVSDCCFLAGIGCWWCSRVVY</sequence>
<dbReference type="Proteomes" id="UP000006729">
    <property type="component" value="Chromosome 11"/>
</dbReference>
<gene>
    <name evidence="1" type="ORF">POPTR_011G130900</name>
</gene>
<dbReference type="InParanoid" id="B9NEM2"/>
<dbReference type="EMBL" id="CM009300">
    <property type="protein sequence ID" value="PNT13231.1"/>
    <property type="molecule type" value="Genomic_DNA"/>
</dbReference>